<accession>A0ABS7YLK0</accession>
<reference evidence="2" key="1">
    <citation type="submission" date="2023-07" db="EMBL/GenBank/DDBJ databases">
        <title>Molecular identification of indigenous halophilic bacteria isolated from red sea cost, biodegradation of synthetic dyes and assessment of degraded metabolite toxicity.</title>
        <authorList>
            <person name="Chaieb K."/>
            <person name="Altayb H.N."/>
        </authorList>
    </citation>
    <scope>NUCLEOTIDE SEQUENCE [LARGE SCALE GENOMIC DNA]</scope>
    <source>
        <strain evidence="2">K20</strain>
    </source>
</reference>
<sequence length="116" mass="13309">MQANEFEALVKSLCELGALPKALEQLKQNEDVEVAQAAQSLAGQFVLAEVENEQRIYHMTVEADEQGVEQEYLEHVMNEGDDVIKFVAWFFESFFEMKQKDVYQAAGKTYKQPKRS</sequence>
<organism evidence="1 2">
    <name type="scientific">Vibrio tritonius</name>
    <dbReference type="NCBI Taxonomy" id="1435069"/>
    <lineage>
        <taxon>Bacteria</taxon>
        <taxon>Pseudomonadati</taxon>
        <taxon>Pseudomonadota</taxon>
        <taxon>Gammaproteobacteria</taxon>
        <taxon>Vibrionales</taxon>
        <taxon>Vibrionaceae</taxon>
        <taxon>Vibrio</taxon>
    </lineage>
</organism>
<evidence type="ECO:0000313" key="2">
    <source>
        <dbReference type="Proteomes" id="UP001199044"/>
    </source>
</evidence>
<name>A0ABS7YLK0_9VIBR</name>
<dbReference type="Proteomes" id="UP001199044">
    <property type="component" value="Unassembled WGS sequence"/>
</dbReference>
<proteinExistence type="predicted"/>
<dbReference type="EMBL" id="JAIWIU010000062">
    <property type="protein sequence ID" value="MCA2016560.1"/>
    <property type="molecule type" value="Genomic_DNA"/>
</dbReference>
<dbReference type="RefSeq" id="WP_225250541.1">
    <property type="nucleotide sequence ID" value="NZ_CP152308.1"/>
</dbReference>
<evidence type="ECO:0000313" key="1">
    <source>
        <dbReference type="EMBL" id="MCA2016560.1"/>
    </source>
</evidence>
<protein>
    <submittedName>
        <fullName evidence="1">Uncharacterized protein</fullName>
    </submittedName>
</protein>
<comment type="caution">
    <text evidence="1">The sequence shown here is derived from an EMBL/GenBank/DDBJ whole genome shotgun (WGS) entry which is preliminary data.</text>
</comment>
<gene>
    <name evidence="1" type="ORF">LDJ79_10580</name>
</gene>
<keyword evidence="2" id="KW-1185">Reference proteome</keyword>